<dbReference type="Proteomes" id="UP000002164">
    <property type="component" value="Chromosome"/>
</dbReference>
<dbReference type="EnsemblBacteria" id="ACA41234">
    <property type="protein sequence ID" value="ACA41234"/>
    <property type="gene ID" value="Bsph_3750"/>
</dbReference>
<protein>
    <submittedName>
        <fullName evidence="1">Uncharacterized protein</fullName>
    </submittedName>
</protein>
<gene>
    <name evidence="1" type="ordered locus">Bsph_3750</name>
</gene>
<dbReference type="HOGENOM" id="CLU_3100508_0_0_9"/>
<dbReference type="AlphaFoldDB" id="B1HTN0"/>
<dbReference type="EMBL" id="CP000817">
    <property type="protein sequence ID" value="ACA41234.1"/>
    <property type="molecule type" value="Genomic_DNA"/>
</dbReference>
<proteinExistence type="predicted"/>
<name>B1HTN0_LYSSC</name>
<evidence type="ECO:0000313" key="1">
    <source>
        <dbReference type="EMBL" id="ACA41234.1"/>
    </source>
</evidence>
<accession>B1HTN0</accession>
<organism evidence="1 2">
    <name type="scientific">Lysinibacillus sphaericus (strain C3-41)</name>
    <dbReference type="NCBI Taxonomy" id="444177"/>
    <lineage>
        <taxon>Bacteria</taxon>
        <taxon>Bacillati</taxon>
        <taxon>Bacillota</taxon>
        <taxon>Bacilli</taxon>
        <taxon>Bacillales</taxon>
        <taxon>Bacillaceae</taxon>
        <taxon>Lysinibacillus</taxon>
    </lineage>
</organism>
<sequence length="51" mass="5808">MVGSNVAKEYRKLFIQLGRSVPGSMEYWEKQSVGDLNAWLEAFEELEGADK</sequence>
<dbReference type="KEGG" id="lsp:Bsph_3750"/>
<evidence type="ECO:0000313" key="2">
    <source>
        <dbReference type="Proteomes" id="UP000002164"/>
    </source>
</evidence>
<reference evidence="1 2" key="1">
    <citation type="journal article" date="2008" name="J. Bacteriol.">
        <title>Complete genome sequence of the mosquitocidal bacterium Bacillus sphaericus C3-41 and comparison with those of closely related Bacillus species.</title>
        <authorList>
            <person name="Hu X."/>
            <person name="Fan W."/>
            <person name="Han B."/>
            <person name="Liu H."/>
            <person name="Zheng D."/>
            <person name="Li Q."/>
            <person name="Dong W."/>
            <person name="Yan J."/>
            <person name="Gao M."/>
            <person name="Berry C."/>
            <person name="Yuan Z."/>
        </authorList>
    </citation>
    <scope>NUCLEOTIDE SEQUENCE [LARGE SCALE GENOMIC DNA]</scope>
    <source>
        <strain evidence="1 2">C3-41</strain>
    </source>
</reference>